<dbReference type="SUPFAM" id="SSF55486">
    <property type="entry name" value="Metalloproteases ('zincins'), catalytic domain"/>
    <property type="match status" value="1"/>
</dbReference>
<gene>
    <name evidence="1" type="ORF">SDC9_95161</name>
</gene>
<dbReference type="InterPro" id="IPR050708">
    <property type="entry name" value="T6SS_VgrG/RHS"/>
</dbReference>
<comment type="caution">
    <text evidence="1">The sequence shown here is derived from an EMBL/GenBank/DDBJ whole genome shotgun (WGS) entry which is preliminary data.</text>
</comment>
<dbReference type="Gene3D" id="2.180.10.10">
    <property type="entry name" value="RHS repeat-associated core"/>
    <property type="match status" value="1"/>
</dbReference>
<dbReference type="PANTHER" id="PTHR32305:SF15">
    <property type="entry name" value="PROTEIN RHSA-RELATED"/>
    <property type="match status" value="1"/>
</dbReference>
<evidence type="ECO:0000313" key="1">
    <source>
        <dbReference type="EMBL" id="MPM48436.1"/>
    </source>
</evidence>
<dbReference type="PANTHER" id="PTHR32305">
    <property type="match status" value="1"/>
</dbReference>
<dbReference type="InterPro" id="IPR022385">
    <property type="entry name" value="Rhs_assc_core"/>
</dbReference>
<dbReference type="EMBL" id="VSSQ01012096">
    <property type="protein sequence ID" value="MPM48436.1"/>
    <property type="molecule type" value="Genomic_DNA"/>
</dbReference>
<dbReference type="Gene3D" id="3.40.390.10">
    <property type="entry name" value="Collagenase (Catalytic Domain)"/>
    <property type="match status" value="1"/>
</dbReference>
<dbReference type="NCBIfam" id="TIGR03696">
    <property type="entry name" value="Rhs_assc_core"/>
    <property type="match status" value="1"/>
</dbReference>
<name>A0A645A654_9ZZZZ</name>
<organism evidence="1">
    <name type="scientific">bioreactor metagenome</name>
    <dbReference type="NCBI Taxonomy" id="1076179"/>
    <lineage>
        <taxon>unclassified sequences</taxon>
        <taxon>metagenomes</taxon>
        <taxon>ecological metagenomes</taxon>
    </lineage>
</organism>
<dbReference type="AlphaFoldDB" id="A0A645A654"/>
<reference evidence="1" key="1">
    <citation type="submission" date="2019-08" db="EMBL/GenBank/DDBJ databases">
        <authorList>
            <person name="Kucharzyk K."/>
            <person name="Murdoch R.W."/>
            <person name="Higgins S."/>
            <person name="Loffler F."/>
        </authorList>
    </citation>
    <scope>NUCLEOTIDE SEQUENCE</scope>
</reference>
<accession>A0A645A654</accession>
<dbReference type="InterPro" id="IPR024079">
    <property type="entry name" value="MetalloPept_cat_dom_sf"/>
</dbReference>
<proteinExistence type="predicted"/>
<dbReference type="GO" id="GO:0008237">
    <property type="term" value="F:metallopeptidase activity"/>
    <property type="evidence" value="ECO:0007669"/>
    <property type="project" value="InterPro"/>
</dbReference>
<protein>
    <submittedName>
        <fullName evidence="1">Uncharacterized protein</fullName>
    </submittedName>
</protein>
<sequence length="345" mass="38967">MNLSTRHTSAQDYYPFDSLEPGRTYSSDNYRFGFNGKENDNEVKGTGNSVDFGARIYDSRLGRWMACDPKRAKYPDISPYVFGANSPVVAIDPNGEEIVITTETNKETGKTTITVTISGVVSFDHLNNPTNSTTRQNYVNNLNEALTSTYSKAFGDVEVVFVSKFVLGTDEDILPEDHVVYVTNLHSDSETKIPKDKVSGFANFYGGKAAYFPKSLSFHTPTHEIGHLLGLLHPFELIGYFQKYPETVQLAFPGLTMDFLDNNMSWDNIMEYYTDDGTRGGWNFDKYQLYAMLLLYDMNMLNQGTNEYTKTYCTKNGAACMNAAFTVFKKMLDEETKKEEPKTDE</sequence>